<reference evidence="1 2" key="1">
    <citation type="submission" date="2019-05" db="EMBL/GenBank/DDBJ databases">
        <title>Emergence of the Ug99 lineage of the wheat stem rust pathogen through somatic hybridization.</title>
        <authorList>
            <person name="Li F."/>
            <person name="Upadhyaya N.M."/>
            <person name="Sperschneider J."/>
            <person name="Matny O."/>
            <person name="Nguyen-Phuc H."/>
            <person name="Mago R."/>
            <person name="Raley C."/>
            <person name="Miller M.E."/>
            <person name="Silverstein K.A.T."/>
            <person name="Henningsen E."/>
            <person name="Hirsch C.D."/>
            <person name="Visser B."/>
            <person name="Pretorius Z.A."/>
            <person name="Steffenson B.J."/>
            <person name="Schwessinger B."/>
            <person name="Dodds P.N."/>
            <person name="Figueroa M."/>
        </authorList>
    </citation>
    <scope>NUCLEOTIDE SEQUENCE [LARGE SCALE GENOMIC DNA]</scope>
    <source>
        <strain evidence="1 2">Ug99</strain>
    </source>
</reference>
<dbReference type="AlphaFoldDB" id="A0A5B0RIG9"/>
<dbReference type="Proteomes" id="UP000325313">
    <property type="component" value="Unassembled WGS sequence"/>
</dbReference>
<evidence type="ECO:0000313" key="2">
    <source>
        <dbReference type="Proteomes" id="UP000325313"/>
    </source>
</evidence>
<protein>
    <submittedName>
        <fullName evidence="1">Uncharacterized protein</fullName>
    </submittedName>
</protein>
<proteinExistence type="predicted"/>
<dbReference type="EMBL" id="VDEP01000203">
    <property type="protein sequence ID" value="KAA1124765.1"/>
    <property type="molecule type" value="Genomic_DNA"/>
</dbReference>
<sequence>MPSAVRALEPKSSAQRLRIMFLGGQTAAAESGYPCHKHVMWTWLIKGSLEQDASHTGSMKCFHEPTLVGRESGPLFFGGKTAAKVRDPAGQKCTGCFIAGMHSARTGRVESLTRRACLKEIRTVAIHVPYRYWQY</sequence>
<comment type="caution">
    <text evidence="1">The sequence shown here is derived from an EMBL/GenBank/DDBJ whole genome shotgun (WGS) entry which is preliminary data.</text>
</comment>
<evidence type="ECO:0000313" key="1">
    <source>
        <dbReference type="EMBL" id="KAA1124765.1"/>
    </source>
</evidence>
<gene>
    <name evidence="1" type="ORF">PGTUg99_034042</name>
</gene>
<organism evidence="1 2">
    <name type="scientific">Puccinia graminis f. sp. tritici</name>
    <dbReference type="NCBI Taxonomy" id="56615"/>
    <lineage>
        <taxon>Eukaryota</taxon>
        <taxon>Fungi</taxon>
        <taxon>Dikarya</taxon>
        <taxon>Basidiomycota</taxon>
        <taxon>Pucciniomycotina</taxon>
        <taxon>Pucciniomycetes</taxon>
        <taxon>Pucciniales</taxon>
        <taxon>Pucciniaceae</taxon>
        <taxon>Puccinia</taxon>
    </lineage>
</organism>
<name>A0A5B0RIG9_PUCGR</name>
<accession>A0A5B0RIG9</accession>